<evidence type="ECO:0000313" key="17">
    <source>
        <dbReference type="Proteomes" id="UP000780801"/>
    </source>
</evidence>
<feature type="repeat" description="Pumilio" evidence="12">
    <location>
        <begin position="600"/>
        <end position="635"/>
    </location>
</feature>
<feature type="transmembrane region" description="Helical" evidence="14">
    <location>
        <begin position="1765"/>
        <end position="1787"/>
    </location>
</feature>
<dbReference type="InterPro" id="IPR033133">
    <property type="entry name" value="PUM-HD"/>
</dbReference>
<feature type="compositionally biased region" description="Basic and acidic residues" evidence="13">
    <location>
        <begin position="402"/>
        <end position="418"/>
    </location>
</feature>
<evidence type="ECO:0000256" key="4">
    <source>
        <dbReference type="ARBA" id="ARBA00022676"/>
    </source>
</evidence>
<comment type="caution">
    <text evidence="16">The sequence shown here is derived from an EMBL/GenBank/DDBJ whole genome shotgun (WGS) entry which is preliminary data.</text>
</comment>
<feature type="compositionally biased region" description="Polar residues" evidence="13">
    <location>
        <begin position="120"/>
        <end position="134"/>
    </location>
</feature>
<evidence type="ECO:0000256" key="9">
    <source>
        <dbReference type="ARBA" id="ARBA00023136"/>
    </source>
</evidence>
<dbReference type="GO" id="GO:0030428">
    <property type="term" value="C:cell septum"/>
    <property type="evidence" value="ECO:0007669"/>
    <property type="project" value="TreeGrafter"/>
</dbReference>
<dbReference type="CDD" id="cd07920">
    <property type="entry name" value="Pumilio"/>
    <property type="match status" value="1"/>
</dbReference>
<dbReference type="CDD" id="cd04190">
    <property type="entry name" value="Chitin_synth_C"/>
    <property type="match status" value="1"/>
</dbReference>
<dbReference type="EC" id="2.4.1.16" evidence="2"/>
<keyword evidence="4" id="KW-0328">Glycosyltransferase</keyword>
<feature type="compositionally biased region" description="Polar residues" evidence="13">
    <location>
        <begin position="874"/>
        <end position="891"/>
    </location>
</feature>
<gene>
    <name evidence="16" type="primary">CHS1_4</name>
    <name evidence="16" type="ORF">BGW38_004657</name>
</gene>
<feature type="compositionally biased region" description="Polar residues" evidence="13">
    <location>
        <begin position="386"/>
        <end position="400"/>
    </location>
</feature>
<comment type="function">
    <text evidence="11">Polymerizes chitin, a structural polymer of the cell wall and septum, by transferring the sugar moiety of UDP-GlcNAc to the non-reducing end of the growing chitin polymer.</text>
</comment>
<evidence type="ECO:0000259" key="15">
    <source>
        <dbReference type="PROSITE" id="PS50303"/>
    </source>
</evidence>
<keyword evidence="7" id="KW-0677">Repeat</keyword>
<evidence type="ECO:0000256" key="7">
    <source>
        <dbReference type="ARBA" id="ARBA00022737"/>
    </source>
</evidence>
<feature type="transmembrane region" description="Helical" evidence="14">
    <location>
        <begin position="1512"/>
        <end position="1533"/>
    </location>
</feature>
<dbReference type="InterPro" id="IPR029044">
    <property type="entry name" value="Nucleotide-diphossugar_trans"/>
</dbReference>
<feature type="region of interest" description="Disordered" evidence="13">
    <location>
        <begin position="359"/>
        <end position="424"/>
    </location>
</feature>
<dbReference type="SUPFAM" id="SSF53448">
    <property type="entry name" value="Nucleotide-diphospho-sugar transferases"/>
    <property type="match status" value="1"/>
</dbReference>
<dbReference type="Pfam" id="PF01644">
    <property type="entry name" value="Chitin_synth_1"/>
    <property type="match status" value="1"/>
</dbReference>
<feature type="transmembrane region" description="Helical" evidence="14">
    <location>
        <begin position="1545"/>
        <end position="1563"/>
    </location>
</feature>
<dbReference type="InterPro" id="IPR011989">
    <property type="entry name" value="ARM-like"/>
</dbReference>
<feature type="compositionally biased region" description="Low complexity" evidence="13">
    <location>
        <begin position="941"/>
        <end position="951"/>
    </location>
</feature>
<name>A0A9P6KHH7_9FUNG</name>
<proteinExistence type="predicted"/>
<feature type="repeat" description="Pumilio" evidence="12">
    <location>
        <begin position="812"/>
        <end position="851"/>
    </location>
</feature>
<evidence type="ECO:0000256" key="2">
    <source>
        <dbReference type="ARBA" id="ARBA00012543"/>
    </source>
</evidence>
<dbReference type="InterPro" id="IPR033712">
    <property type="entry name" value="Pumilio_RNA-bd"/>
</dbReference>
<feature type="transmembrane region" description="Helical" evidence="14">
    <location>
        <begin position="1467"/>
        <end position="1492"/>
    </location>
</feature>
<protein>
    <recommendedName>
        <fullName evidence="2">chitin synthase</fullName>
        <ecNumber evidence="2">2.4.1.16</ecNumber>
    </recommendedName>
</protein>
<dbReference type="InterPro" id="IPR001313">
    <property type="entry name" value="Pumilio_RNA-bd_rpt"/>
</dbReference>
<feature type="repeat" description="Pumilio" evidence="12">
    <location>
        <begin position="672"/>
        <end position="695"/>
    </location>
</feature>
<keyword evidence="5" id="KW-0808">Transferase</keyword>
<feature type="transmembrane region" description="Helical" evidence="14">
    <location>
        <begin position="1604"/>
        <end position="1623"/>
    </location>
</feature>
<dbReference type="InterPro" id="IPR004835">
    <property type="entry name" value="Chitin_synth"/>
</dbReference>
<dbReference type="OrthoDB" id="26569at2759"/>
<feature type="repeat" description="Pumilio" evidence="12">
    <location>
        <begin position="636"/>
        <end position="671"/>
    </location>
</feature>
<feature type="transmembrane region" description="Helical" evidence="14">
    <location>
        <begin position="1732"/>
        <end position="1753"/>
    </location>
</feature>
<keyword evidence="8 14" id="KW-1133">Transmembrane helix</keyword>
<feature type="region of interest" description="Disordered" evidence="13">
    <location>
        <begin position="300"/>
        <end position="346"/>
    </location>
</feature>
<dbReference type="SUPFAM" id="SSF48371">
    <property type="entry name" value="ARM repeat"/>
    <property type="match status" value="1"/>
</dbReference>
<feature type="compositionally biased region" description="Polar residues" evidence="13">
    <location>
        <begin position="143"/>
        <end position="154"/>
    </location>
</feature>
<dbReference type="PANTHER" id="PTHR22914:SF9">
    <property type="entry name" value="CHITIN SYNTHASE 1"/>
    <property type="match status" value="1"/>
</dbReference>
<dbReference type="Proteomes" id="UP000780801">
    <property type="component" value="Unassembled WGS sequence"/>
</dbReference>
<dbReference type="InterPro" id="IPR016024">
    <property type="entry name" value="ARM-type_fold"/>
</dbReference>
<dbReference type="Pfam" id="PF08407">
    <property type="entry name" value="Chitin_synth_1N"/>
    <property type="match status" value="1"/>
</dbReference>
<feature type="compositionally biased region" description="Polar residues" evidence="13">
    <location>
        <begin position="307"/>
        <end position="323"/>
    </location>
</feature>
<keyword evidence="17" id="KW-1185">Reference proteome</keyword>
<dbReference type="GO" id="GO:0005886">
    <property type="term" value="C:plasma membrane"/>
    <property type="evidence" value="ECO:0007669"/>
    <property type="project" value="UniProtKB-SubCell"/>
</dbReference>
<feature type="region of interest" description="Disordered" evidence="13">
    <location>
        <begin position="874"/>
        <end position="914"/>
    </location>
</feature>
<evidence type="ECO:0000256" key="5">
    <source>
        <dbReference type="ARBA" id="ARBA00022679"/>
    </source>
</evidence>
<dbReference type="GO" id="GO:0071555">
    <property type="term" value="P:cell wall organization"/>
    <property type="evidence" value="ECO:0007669"/>
    <property type="project" value="UniProtKB-KW"/>
</dbReference>
<reference evidence="16" key="1">
    <citation type="journal article" date="2020" name="Fungal Divers.">
        <title>Resolving the Mortierellaceae phylogeny through synthesis of multi-gene phylogenetics and phylogenomics.</title>
        <authorList>
            <person name="Vandepol N."/>
            <person name="Liber J."/>
            <person name="Desiro A."/>
            <person name="Na H."/>
            <person name="Kennedy M."/>
            <person name="Barry K."/>
            <person name="Grigoriev I.V."/>
            <person name="Miller A.N."/>
            <person name="O'Donnell K."/>
            <person name="Stajich J.E."/>
            <person name="Bonito G."/>
        </authorList>
    </citation>
    <scope>NUCLEOTIDE SEQUENCE</scope>
    <source>
        <strain evidence="16">KOD1015</strain>
    </source>
</reference>
<comment type="subcellular location">
    <subcellularLocation>
        <location evidence="1">Cell membrane</location>
        <topology evidence="1">Multi-pass membrane protein</topology>
    </subcellularLocation>
</comment>
<dbReference type="PANTHER" id="PTHR22914">
    <property type="entry name" value="CHITIN SYNTHASE"/>
    <property type="match status" value="1"/>
</dbReference>
<accession>A0A9P6KHH7</accession>
<feature type="repeat" description="Pumilio" evidence="12">
    <location>
        <begin position="528"/>
        <end position="563"/>
    </location>
</feature>
<evidence type="ECO:0000256" key="8">
    <source>
        <dbReference type="ARBA" id="ARBA00022989"/>
    </source>
</evidence>
<keyword evidence="3" id="KW-1003">Cell membrane</keyword>
<evidence type="ECO:0000256" key="11">
    <source>
        <dbReference type="ARBA" id="ARBA00024009"/>
    </source>
</evidence>
<organism evidence="16 17">
    <name type="scientific">Lunasporangiospora selenospora</name>
    <dbReference type="NCBI Taxonomy" id="979761"/>
    <lineage>
        <taxon>Eukaryota</taxon>
        <taxon>Fungi</taxon>
        <taxon>Fungi incertae sedis</taxon>
        <taxon>Mucoromycota</taxon>
        <taxon>Mortierellomycotina</taxon>
        <taxon>Mortierellomycetes</taxon>
        <taxon>Mortierellales</taxon>
        <taxon>Mortierellaceae</taxon>
        <taxon>Lunasporangiospora</taxon>
    </lineage>
</organism>
<feature type="domain" description="PUM-HD" evidence="15">
    <location>
        <begin position="507"/>
        <end position="877"/>
    </location>
</feature>
<dbReference type="GO" id="GO:0003723">
    <property type="term" value="F:RNA binding"/>
    <property type="evidence" value="ECO:0007669"/>
    <property type="project" value="InterPro"/>
</dbReference>
<evidence type="ECO:0000256" key="13">
    <source>
        <dbReference type="SAM" id="MobiDB-lite"/>
    </source>
</evidence>
<keyword evidence="9 14" id="KW-0472">Membrane</keyword>
<evidence type="ECO:0000256" key="6">
    <source>
        <dbReference type="ARBA" id="ARBA00022692"/>
    </source>
</evidence>
<evidence type="ECO:0000256" key="12">
    <source>
        <dbReference type="PROSITE-ProRule" id="PRU00317"/>
    </source>
</evidence>
<keyword evidence="10" id="KW-0961">Cell wall biogenesis/degradation</keyword>
<dbReference type="PROSITE" id="PS50303">
    <property type="entry name" value="PUM_HD"/>
    <property type="match status" value="1"/>
</dbReference>
<feature type="compositionally biased region" description="Low complexity" evidence="13">
    <location>
        <begin position="215"/>
        <end position="230"/>
    </location>
</feature>
<dbReference type="SMART" id="SM00025">
    <property type="entry name" value="Pumilio"/>
    <property type="match status" value="8"/>
</dbReference>
<dbReference type="PROSITE" id="PS50302">
    <property type="entry name" value="PUM"/>
    <property type="match status" value="8"/>
</dbReference>
<feature type="repeat" description="Pumilio" evidence="12">
    <location>
        <begin position="743"/>
        <end position="778"/>
    </location>
</feature>
<evidence type="ECO:0000256" key="3">
    <source>
        <dbReference type="ARBA" id="ARBA00022475"/>
    </source>
</evidence>
<evidence type="ECO:0000256" key="1">
    <source>
        <dbReference type="ARBA" id="ARBA00004651"/>
    </source>
</evidence>
<evidence type="ECO:0000256" key="10">
    <source>
        <dbReference type="ARBA" id="ARBA00023316"/>
    </source>
</evidence>
<feature type="compositionally biased region" description="Polar residues" evidence="13">
    <location>
        <begin position="359"/>
        <end position="370"/>
    </location>
</feature>
<feature type="repeat" description="Pumilio" evidence="12">
    <location>
        <begin position="564"/>
        <end position="599"/>
    </location>
</feature>
<evidence type="ECO:0000256" key="14">
    <source>
        <dbReference type="SAM" id="Phobius"/>
    </source>
</evidence>
<dbReference type="EMBL" id="JAABOA010000297">
    <property type="protein sequence ID" value="KAF9584922.1"/>
    <property type="molecule type" value="Genomic_DNA"/>
</dbReference>
<dbReference type="Pfam" id="PF00806">
    <property type="entry name" value="PUF"/>
    <property type="match status" value="8"/>
</dbReference>
<feature type="region of interest" description="Disordered" evidence="13">
    <location>
        <begin position="935"/>
        <end position="957"/>
    </location>
</feature>
<dbReference type="Gene3D" id="1.25.10.10">
    <property type="entry name" value="Leucine-rich Repeat Variant"/>
    <property type="match status" value="1"/>
</dbReference>
<feature type="repeat" description="Pumilio" evidence="12">
    <location>
        <begin position="707"/>
        <end position="742"/>
    </location>
</feature>
<feature type="region of interest" description="Disordered" evidence="13">
    <location>
        <begin position="86"/>
        <end position="154"/>
    </location>
</feature>
<feature type="region of interest" description="Disordered" evidence="13">
    <location>
        <begin position="215"/>
        <end position="240"/>
    </location>
</feature>
<keyword evidence="6 14" id="KW-0812">Transmembrane</keyword>
<dbReference type="InterPro" id="IPR013616">
    <property type="entry name" value="Chitin_synth_N"/>
</dbReference>
<dbReference type="GO" id="GO:0004100">
    <property type="term" value="F:chitin synthase activity"/>
    <property type="evidence" value="ECO:0007669"/>
    <property type="project" value="UniProtKB-EC"/>
</dbReference>
<dbReference type="GO" id="GO:0006031">
    <property type="term" value="P:chitin biosynthetic process"/>
    <property type="evidence" value="ECO:0007669"/>
    <property type="project" value="TreeGrafter"/>
</dbReference>
<evidence type="ECO:0000313" key="16">
    <source>
        <dbReference type="EMBL" id="KAF9584922.1"/>
    </source>
</evidence>
<sequence>MGTRLKRFKFKREAANTSKITKAAKKTMAWTAATSLPTTDQWFSYPLTLKDLRPTQKHETHSILAKNDEASLSIREYDLTYDPSRFHSSESALGEESPRDSNAGLGQRLQPSHLHRQHSHSLNQHSTATMLSSGGSDGALSPHSVSSSTAMNSRGANSIGNSNFSVSCISQNTELDLTDARAVARAINAPLSEKIHSPHQKLLQTSQVLDHQIHSYQQQSPRQEQQPWSPHQLGNTQQQPHSYLPLHQSQLLQQQQQQVQRQQQQQLGLQHAFTQPHSVMAQQHIQHSPQTFHALSIKSNHYHPPQHSFQHSSQNHYSHQLQYPPQHRPQFMPKQNRPRHHPQHRQLSQGHYGYVQVLHSNTSNNGTQSHQYRPPQSYPPVSSPQHTQHQSHAQQIVLQSKQRHDQKPEQFNSTKDEDTSSLSALTTQIGCDNIREESASGADPLVIPASPTAIVASLAAPATLTSQPTAVTHSMPQLNSSGIGIGVDNSGAASNIPGEETDLNHGGRSALLEEFRCNKSNKKFELKDITGSFVEFSSDQHGSRFIQQRLETAAEEEKAQLFAEIVPRSLQLMTDVFGNYVIQKLFEYGNIGQREALVKSMEGHILSLALQMYGCRVVQKGLEYLGADTQLRIVSELRGQVLKCVKDQNGNHVIQKAIECCTTEHLGFIMEAFCGQVYALATHPYGCRVIQRMLEHCSATKSPLLEELDRCILKLVQDQYGNYVIQHILERGAAEEKSLVICKVMGHVLPLSKHKFASNVVEKCVAYGTVEERRLLIQEVMTDTSVVSTLLPPAGAASKNILPSGLAVSVTPVLSSPALPLVSMMKDQFANYVVQKMLDVVDEGQREELVTKIKPHLPALKKYTYGKHLINTGQTSMARQPPTHSHPNSPSLGYPMQNVHPTSSPGKYNRLASPYEDDTPLIMQEHDQAASLMAPSAYRGPSPAQSASASPYTHHQQPIIRMPSPRAFHPQHHRVPFDGGSPDSARSQGYFDMQGRVPGGGYMSPQLSAPLPQFISPAPGSVPAVPDTRHYGPVPTSQRRRFHTTRKVKLTSGNLVLDCPVPSKFLKTLKLQEGEEFTHMRYTAATCDPNDFAGENYTLRPLIVDRQPRETELFIVMTMYNEDEVLFARTMHGVMKNIRHLTTRDRSRTWGPDSWKKVVVCIVSDGRSKINPKTLNVLAAMGVYQDGIAKNIVNDKPVTAHIYEYTTQVSIDPEMGRSGHDKGYVPVQILFCLKEKNAKKLNSHRWFFNAFGQVLRPNVCVLLDVGTRPGATSIYHLWKAFDLNANVGGACGEIRAMLGRGGVHLLSPLVASQNFEYKMSNILDKPLESVFGYISVLPGAFSAYRYKALQNDPSGQGPLEKYFLGEKFHGSDANIFTANMYLAEDRILCFELVAKRNAAWVLQYVKSAYGETDVPGTVAEFISQRRRWLNGSFFASIYALTHSMDIWRSDHSTARKLFLHLEFFYSFISLVFSWFALANFYLTFYILSNAMIYLQNEDGTVAQNSPFGTNNIGFWVFTVTRYIYILLVIVQFIMSMGNRPQGSQWAYTTSMIFFGLLMGYMLFGAGYMTVNGVFKVQQEATKQHAESGVSLVLLYFQNAMFRNTVISLASTYGLYFVSSFLFLDPMHMFHSFLQYLFMVPSYVNILNVYAFCNIHDISWGTKGDTEVATDLGVAKKTDDGVEVAVPTDSHDINNAYEEAVMALSVKTPEIKSHRDAKTKQEDYYREIRTRVLIAWIVSNALLVAGVTSTAWGVDFRDMSATYLGVVLWSVAGLALFRFIGCIVYLLLRLANGRIV</sequence>